<reference evidence="1" key="1">
    <citation type="submission" date="2022-09" db="EMBL/GenBank/DDBJ databases">
        <title>Winslowiella arboricola sp. nov., isolated from bleeding cankers on broadleaf hosts.</title>
        <authorList>
            <person name="Brady C."/>
            <person name="Kaur S."/>
            <person name="Crampton B."/>
            <person name="Maddock D."/>
            <person name="Arnold D."/>
            <person name="Denman S."/>
        </authorList>
    </citation>
    <scope>NUCLEOTIDE SEQUENCE</scope>
    <source>
        <strain evidence="1">BAC 15a-03b</strain>
    </source>
</reference>
<evidence type="ECO:0000313" key="2">
    <source>
        <dbReference type="Proteomes" id="UP001064262"/>
    </source>
</evidence>
<name>A0A9J6PSP6_9GAMM</name>
<dbReference type="EMBL" id="JAODIM010000039">
    <property type="protein sequence ID" value="MCU5777780.1"/>
    <property type="molecule type" value="Genomic_DNA"/>
</dbReference>
<dbReference type="AlphaFoldDB" id="A0A9J6PSP6"/>
<evidence type="ECO:0000313" key="1">
    <source>
        <dbReference type="EMBL" id="MCU5777780.1"/>
    </source>
</evidence>
<organism evidence="1 2">
    <name type="scientific">Winslowiella arboricola</name>
    <dbReference type="NCBI Taxonomy" id="2978220"/>
    <lineage>
        <taxon>Bacteria</taxon>
        <taxon>Pseudomonadati</taxon>
        <taxon>Pseudomonadota</taxon>
        <taxon>Gammaproteobacteria</taxon>
        <taxon>Enterobacterales</taxon>
        <taxon>Erwiniaceae</taxon>
        <taxon>Winslowiella</taxon>
    </lineage>
</organism>
<protein>
    <submittedName>
        <fullName evidence="1">Uncharacterized protein</fullName>
    </submittedName>
</protein>
<dbReference type="RefSeq" id="WP_267143179.1">
    <property type="nucleotide sequence ID" value="NZ_JAODIL010000075.1"/>
</dbReference>
<accession>A0A9J6PSP6</accession>
<comment type="caution">
    <text evidence="1">The sequence shown here is derived from an EMBL/GenBank/DDBJ whole genome shotgun (WGS) entry which is preliminary data.</text>
</comment>
<gene>
    <name evidence="1" type="ORF">N5923_09775</name>
</gene>
<proteinExistence type="predicted"/>
<dbReference type="Proteomes" id="UP001064262">
    <property type="component" value="Unassembled WGS sequence"/>
</dbReference>
<keyword evidence="2" id="KW-1185">Reference proteome</keyword>
<sequence>MYKPAPTQTEIAARLTKAREAGSVQLTGTREERIAQLRELRRKDFAEEGIHSEKDLRLAR</sequence>